<dbReference type="AlphaFoldDB" id="A0A1T4LXI7"/>
<organism evidence="14 15">
    <name type="scientific">Pilibacter termitis</name>
    <dbReference type="NCBI Taxonomy" id="263852"/>
    <lineage>
        <taxon>Bacteria</taxon>
        <taxon>Bacillati</taxon>
        <taxon>Bacillota</taxon>
        <taxon>Bacilli</taxon>
        <taxon>Lactobacillales</taxon>
        <taxon>Enterococcaceae</taxon>
        <taxon>Pilibacter</taxon>
    </lineage>
</organism>
<gene>
    <name evidence="12" type="primary">rbsK</name>
    <name evidence="14" type="ORF">SAMN02745116_00843</name>
</gene>
<feature type="binding site" evidence="12">
    <location>
        <position position="242"/>
    </location>
    <ligand>
        <name>substrate</name>
    </ligand>
</feature>
<dbReference type="HAMAP" id="MF_01987">
    <property type="entry name" value="Ribokinase"/>
    <property type="match status" value="1"/>
</dbReference>
<comment type="pathway">
    <text evidence="12">Carbohydrate metabolism; D-ribose degradation; D-ribose 5-phosphate from beta-D-ribopyranose: step 2/2.</text>
</comment>
<evidence type="ECO:0000256" key="3">
    <source>
        <dbReference type="ARBA" id="ARBA00016943"/>
    </source>
</evidence>
<dbReference type="GO" id="GO:0005524">
    <property type="term" value="F:ATP binding"/>
    <property type="evidence" value="ECO:0007669"/>
    <property type="project" value="UniProtKB-UniRule"/>
</dbReference>
<feature type="binding site" evidence="12">
    <location>
        <begin position="210"/>
        <end position="215"/>
    </location>
    <ligand>
        <name>ATP</name>
        <dbReference type="ChEBI" id="CHEBI:30616"/>
    </ligand>
</feature>
<evidence type="ECO:0000256" key="8">
    <source>
        <dbReference type="ARBA" id="ARBA00022840"/>
    </source>
</evidence>
<keyword evidence="6 12" id="KW-0547">Nucleotide-binding</keyword>
<dbReference type="GO" id="GO:0005829">
    <property type="term" value="C:cytosol"/>
    <property type="evidence" value="ECO:0007669"/>
    <property type="project" value="TreeGrafter"/>
</dbReference>
<feature type="binding site" evidence="12">
    <location>
        <position position="236"/>
    </location>
    <ligand>
        <name>K(+)</name>
        <dbReference type="ChEBI" id="CHEBI:29103"/>
    </ligand>
</feature>
<comment type="catalytic activity">
    <reaction evidence="12">
        <text>D-ribose + ATP = D-ribose 5-phosphate + ADP + H(+)</text>
        <dbReference type="Rhea" id="RHEA:13697"/>
        <dbReference type="ChEBI" id="CHEBI:15378"/>
        <dbReference type="ChEBI" id="CHEBI:30616"/>
        <dbReference type="ChEBI" id="CHEBI:47013"/>
        <dbReference type="ChEBI" id="CHEBI:78346"/>
        <dbReference type="ChEBI" id="CHEBI:456216"/>
        <dbReference type="EC" id="2.7.1.15"/>
    </reaction>
</comment>
<dbReference type="InterPro" id="IPR011611">
    <property type="entry name" value="PfkB_dom"/>
</dbReference>
<comment type="cofactor">
    <cofactor evidence="12">
        <name>Mg(2+)</name>
        <dbReference type="ChEBI" id="CHEBI:18420"/>
    </cofactor>
    <text evidence="12">Requires a divalent cation, most likely magnesium in vivo, as an electrophilic catalyst to aid phosphoryl group transfer. It is the chelate of the metal and the nucleotide that is the actual substrate.</text>
</comment>
<dbReference type="Proteomes" id="UP000190328">
    <property type="component" value="Unassembled WGS sequence"/>
</dbReference>
<comment type="similarity">
    <text evidence="12">Belongs to the carbohydrate kinase PfkB family. Ribokinase subfamily.</text>
</comment>
<keyword evidence="4 12" id="KW-0808">Transferase</keyword>
<comment type="activity regulation">
    <text evidence="12">Activated by a monovalent cation that binds near, but not in, the active site. The most likely occupant of the site in vivo is potassium. Ion binding induces a conformational change that may alter substrate affinity.</text>
</comment>
<keyword evidence="9 12" id="KW-0460">Magnesium</keyword>
<dbReference type="InterPro" id="IPR002139">
    <property type="entry name" value="Ribo/fructo_kinase"/>
</dbReference>
<dbReference type="STRING" id="263852.SAMN02745116_00843"/>
<evidence type="ECO:0000259" key="13">
    <source>
        <dbReference type="Pfam" id="PF00294"/>
    </source>
</evidence>
<dbReference type="GO" id="GO:0046872">
    <property type="term" value="F:metal ion binding"/>
    <property type="evidence" value="ECO:0007669"/>
    <property type="project" value="UniProtKB-KW"/>
</dbReference>
<evidence type="ECO:0000256" key="10">
    <source>
        <dbReference type="ARBA" id="ARBA00022958"/>
    </source>
</evidence>
<evidence type="ECO:0000256" key="12">
    <source>
        <dbReference type="HAMAP-Rule" id="MF_01987"/>
    </source>
</evidence>
<accession>A0A1T4LXI7</accession>
<dbReference type="CDD" id="cd01174">
    <property type="entry name" value="ribokinase"/>
    <property type="match status" value="1"/>
</dbReference>
<feature type="binding site" evidence="12">
    <location>
        <position position="238"/>
    </location>
    <ligand>
        <name>K(+)</name>
        <dbReference type="ChEBI" id="CHEBI:29103"/>
    </ligand>
</feature>
<dbReference type="GO" id="GO:0019303">
    <property type="term" value="P:D-ribose catabolic process"/>
    <property type="evidence" value="ECO:0007669"/>
    <property type="project" value="UniProtKB-UniRule"/>
</dbReference>
<evidence type="ECO:0000256" key="11">
    <source>
        <dbReference type="ARBA" id="ARBA00023277"/>
    </source>
</evidence>
<comment type="subunit">
    <text evidence="12">Homodimer.</text>
</comment>
<dbReference type="PANTHER" id="PTHR10584">
    <property type="entry name" value="SUGAR KINASE"/>
    <property type="match status" value="1"/>
</dbReference>
<reference evidence="15" key="1">
    <citation type="submission" date="2017-02" db="EMBL/GenBank/DDBJ databases">
        <authorList>
            <person name="Varghese N."/>
            <person name="Submissions S."/>
        </authorList>
    </citation>
    <scope>NUCLEOTIDE SEQUENCE [LARGE SCALE GENOMIC DNA]</scope>
    <source>
        <strain evidence="15">ATCC BAA-1030</strain>
    </source>
</reference>
<evidence type="ECO:0000256" key="1">
    <source>
        <dbReference type="ARBA" id="ARBA00005380"/>
    </source>
</evidence>
<evidence type="ECO:0000256" key="5">
    <source>
        <dbReference type="ARBA" id="ARBA00022723"/>
    </source>
</evidence>
<dbReference type="Gene3D" id="3.40.1190.20">
    <property type="match status" value="1"/>
</dbReference>
<dbReference type="SUPFAM" id="SSF53613">
    <property type="entry name" value="Ribokinase-like"/>
    <property type="match status" value="1"/>
</dbReference>
<dbReference type="Pfam" id="PF00294">
    <property type="entry name" value="PfkB"/>
    <property type="match status" value="1"/>
</dbReference>
<dbReference type="UniPathway" id="UPA00916">
    <property type="reaction ID" value="UER00889"/>
</dbReference>
<keyword evidence="12" id="KW-0963">Cytoplasm</keyword>
<dbReference type="InterPro" id="IPR002173">
    <property type="entry name" value="Carboh/pur_kinase_PfkB_CS"/>
</dbReference>
<dbReference type="InterPro" id="IPR029056">
    <property type="entry name" value="Ribokinase-like"/>
</dbReference>
<comment type="function">
    <text evidence="12">Catalyzes the phosphorylation of ribose at O-5 in a reaction requiring ATP and magnesium. The resulting D-ribose-5-phosphate can then be used either for sythesis of nucleotides, histidine, and tryptophan, or as a component of the pentose phosphate pathway.</text>
</comment>
<feature type="binding site" evidence="12">
    <location>
        <position position="183"/>
    </location>
    <ligand>
        <name>ATP</name>
        <dbReference type="ChEBI" id="CHEBI:30616"/>
    </ligand>
</feature>
<feature type="binding site" evidence="12">
    <location>
        <begin position="39"/>
        <end position="43"/>
    </location>
    <ligand>
        <name>substrate</name>
    </ligand>
</feature>
<dbReference type="InterPro" id="IPR011877">
    <property type="entry name" value="Ribokinase"/>
</dbReference>
<keyword evidence="8 12" id="KW-0067">ATP-binding</keyword>
<dbReference type="PANTHER" id="PTHR10584:SF166">
    <property type="entry name" value="RIBOKINASE"/>
    <property type="match status" value="1"/>
</dbReference>
<proteinExistence type="inferred from homology"/>
<dbReference type="PROSITE" id="PS00583">
    <property type="entry name" value="PFKB_KINASES_1"/>
    <property type="match status" value="1"/>
</dbReference>
<feature type="active site" description="Proton acceptor" evidence="12">
    <location>
        <position position="242"/>
    </location>
</feature>
<dbReference type="RefSeq" id="WP_078806773.1">
    <property type="nucleotide sequence ID" value="NZ_FUXI01000007.1"/>
</dbReference>
<dbReference type="EC" id="2.7.1.15" evidence="2 12"/>
<protein>
    <recommendedName>
        <fullName evidence="3 12">Ribokinase</fullName>
        <shortName evidence="12">RK</shortName>
        <ecNumber evidence="2 12">2.7.1.15</ecNumber>
    </recommendedName>
</protein>
<dbReference type="EMBL" id="FUXI01000007">
    <property type="protein sequence ID" value="SJZ59208.1"/>
    <property type="molecule type" value="Genomic_DNA"/>
</dbReference>
<feature type="binding site" evidence="12">
    <location>
        <position position="277"/>
    </location>
    <ligand>
        <name>K(+)</name>
        <dbReference type="ChEBI" id="CHEBI:29103"/>
    </ligand>
</feature>
<feature type="binding site" evidence="12">
    <location>
        <position position="266"/>
    </location>
    <ligand>
        <name>ATP</name>
        <dbReference type="ChEBI" id="CHEBI:30616"/>
    </ligand>
</feature>
<dbReference type="PRINTS" id="PR00990">
    <property type="entry name" value="RIBOKINASE"/>
</dbReference>
<keyword evidence="10 12" id="KW-0630">Potassium</keyword>
<sequence length="289" mass="31365">MKKIAVFGSISTDFVVETKRIAEKGETIIAESFHRYFGGKGANQALSIARSGEEVVFIGCVGADLYGDEAVENLKKEGIDTSGIVRTKEFPTGSAHITVCQGDNRILIVQGANNSSDFIEKHEIARLLEGCAFAVIQNEVNPKMNELLLNVCEEKNISVLYNPAPVTTVTNELLEKVHFLTPNEHEAKELFPEKTLEEMVLAYPEKLLITLGENGVLYAEGTNVKRIAAYKVAPVDTTGAGDTFNGYFISGIVKGYSIEKAIRFANKAASLSVQKSGAQEGVPFLGEVE</sequence>
<evidence type="ECO:0000256" key="2">
    <source>
        <dbReference type="ARBA" id="ARBA00012035"/>
    </source>
</evidence>
<evidence type="ECO:0000256" key="7">
    <source>
        <dbReference type="ARBA" id="ARBA00022777"/>
    </source>
</evidence>
<feature type="binding site" evidence="12">
    <location>
        <begin position="241"/>
        <end position="242"/>
    </location>
    <ligand>
        <name>ATP</name>
        <dbReference type="ChEBI" id="CHEBI:30616"/>
    </ligand>
</feature>
<comment type="subcellular location">
    <subcellularLocation>
        <location evidence="12">Cytoplasm</location>
    </subcellularLocation>
</comment>
<feature type="binding site" evidence="12">
    <location>
        <position position="139"/>
    </location>
    <ligand>
        <name>substrate</name>
    </ligand>
</feature>
<comment type="caution">
    <text evidence="12">Lacks conserved residue(s) required for the propagation of feature annotation.</text>
</comment>
<feature type="binding site" evidence="12">
    <location>
        <position position="275"/>
    </location>
    <ligand>
        <name>K(+)</name>
        <dbReference type="ChEBI" id="CHEBI:29103"/>
    </ligand>
</feature>
<feature type="binding site" evidence="12">
    <location>
        <begin position="11"/>
        <end position="13"/>
    </location>
    <ligand>
        <name>substrate</name>
    </ligand>
</feature>
<evidence type="ECO:0000313" key="15">
    <source>
        <dbReference type="Proteomes" id="UP000190328"/>
    </source>
</evidence>
<keyword evidence="5 12" id="KW-0479">Metal-binding</keyword>
<keyword evidence="11 12" id="KW-0119">Carbohydrate metabolism</keyword>
<evidence type="ECO:0000313" key="14">
    <source>
        <dbReference type="EMBL" id="SJZ59208.1"/>
    </source>
</evidence>
<evidence type="ECO:0000256" key="9">
    <source>
        <dbReference type="ARBA" id="ARBA00022842"/>
    </source>
</evidence>
<feature type="binding site" evidence="12">
    <location>
        <position position="272"/>
    </location>
    <ligand>
        <name>K(+)</name>
        <dbReference type="ChEBI" id="CHEBI:29103"/>
    </ligand>
</feature>
<name>A0A1T4LXI7_9ENTE</name>
<feature type="domain" description="Carbohydrate kinase PfkB" evidence="13">
    <location>
        <begin position="1"/>
        <end position="283"/>
    </location>
</feature>
<dbReference type="GO" id="GO:0004747">
    <property type="term" value="F:ribokinase activity"/>
    <property type="evidence" value="ECO:0007669"/>
    <property type="project" value="UniProtKB-UniRule"/>
</dbReference>
<dbReference type="OrthoDB" id="9775849at2"/>
<keyword evidence="15" id="KW-1185">Reference proteome</keyword>
<comment type="similarity">
    <text evidence="1">Belongs to the carbohydrate kinase pfkB family.</text>
</comment>
<keyword evidence="7 12" id="KW-0418">Kinase</keyword>
<evidence type="ECO:0000256" key="4">
    <source>
        <dbReference type="ARBA" id="ARBA00022679"/>
    </source>
</evidence>
<evidence type="ECO:0000256" key="6">
    <source>
        <dbReference type="ARBA" id="ARBA00022741"/>
    </source>
</evidence>